<keyword evidence="5" id="KW-0067">ATP-binding</keyword>
<dbReference type="Gene3D" id="3.40.50.800">
    <property type="entry name" value="Anticodon-binding domain"/>
    <property type="match status" value="1"/>
</dbReference>
<dbReference type="GO" id="GO:0005524">
    <property type="term" value="F:ATP binding"/>
    <property type="evidence" value="ECO:0007669"/>
    <property type="project" value="UniProtKB-KW"/>
</dbReference>
<reference evidence="11" key="1">
    <citation type="submission" date="2020-05" db="EMBL/GenBank/DDBJ databases">
        <authorList>
            <person name="Chiriac C."/>
            <person name="Salcher M."/>
            <person name="Ghai R."/>
            <person name="Kavagutti S V."/>
        </authorList>
    </citation>
    <scope>NUCLEOTIDE SEQUENCE</scope>
</reference>
<evidence type="ECO:0000313" key="11">
    <source>
        <dbReference type="EMBL" id="CAB4940792.1"/>
    </source>
</evidence>
<dbReference type="PANTHER" id="PTHR43707:SF1">
    <property type="entry name" value="HISTIDINE--TRNA LIGASE, MITOCHONDRIAL-RELATED"/>
    <property type="match status" value="1"/>
</dbReference>
<dbReference type="InterPro" id="IPR004154">
    <property type="entry name" value="Anticodon-bd"/>
</dbReference>
<evidence type="ECO:0000256" key="4">
    <source>
        <dbReference type="ARBA" id="ARBA00022741"/>
    </source>
</evidence>
<keyword evidence="7" id="KW-0030">Aminoacyl-tRNA synthetase</keyword>
<dbReference type="Pfam" id="PF13393">
    <property type="entry name" value="tRNA-synt_His"/>
    <property type="match status" value="1"/>
</dbReference>
<dbReference type="InterPro" id="IPR036621">
    <property type="entry name" value="Anticodon-bd_dom_sf"/>
</dbReference>
<evidence type="ECO:0000256" key="6">
    <source>
        <dbReference type="ARBA" id="ARBA00022917"/>
    </source>
</evidence>
<proteinExistence type="inferred from homology"/>
<sequence>MSSDPAFRAPIGVHDVLPPESGRWADVVTRFARRAGIFGFGLIQTPLFEHIEVFRRVGEHTDVVSKEMYEFRDKGDRHLALRPEGTASVVRAYVQHRPLPPWKVWYFAPNFRYERPQKGRYRQHWQLGVEVLGLDDPAIDIEVIALAAGFYSDLGLRDLRLIINSMGDPEGRGAYVEALRSHLLNNSDLNNSDALGPEFVERVEANPLRVLDSRNPEWQSVIETAPLISDHLSPDASAHFEAVKAGLNALGIEFEVDGRLVRGFDYYTRTTFEFQSTALDAAQNAVGGGGRYDGLAEAMGGPPTPGIGFGIGVERLLLALDAEDVVSNAEGNSQSVFVIDGLSGADDLLLLTITSSLREAGISTERAYGGRSLKAQWKAADRCGARYGVMIGKAELERESVAVKDLETGEQIEVRRDQLVLWLQESFEENYE</sequence>
<feature type="domain" description="Aminoacyl-transfer RNA synthetases class-II family profile" evidence="10">
    <location>
        <begin position="31"/>
        <end position="320"/>
    </location>
</feature>
<evidence type="ECO:0000256" key="5">
    <source>
        <dbReference type="ARBA" id="ARBA00022840"/>
    </source>
</evidence>
<evidence type="ECO:0000259" key="10">
    <source>
        <dbReference type="PROSITE" id="PS50862"/>
    </source>
</evidence>
<evidence type="ECO:0000256" key="8">
    <source>
        <dbReference type="ARBA" id="ARBA00030619"/>
    </source>
</evidence>
<gene>
    <name evidence="11" type="ORF">UFOPK3789_00063</name>
</gene>
<evidence type="ECO:0000256" key="7">
    <source>
        <dbReference type="ARBA" id="ARBA00023146"/>
    </source>
</evidence>
<protein>
    <recommendedName>
        <fullName evidence="2">histidine--tRNA ligase</fullName>
        <ecNumber evidence="2">6.1.1.21</ecNumber>
    </recommendedName>
    <alternativeName>
        <fullName evidence="8">Histidyl-tRNA synthetase</fullName>
    </alternativeName>
</protein>
<dbReference type="HAMAP" id="MF_00127">
    <property type="entry name" value="His_tRNA_synth"/>
    <property type="match status" value="1"/>
</dbReference>
<evidence type="ECO:0000256" key="9">
    <source>
        <dbReference type="ARBA" id="ARBA00047639"/>
    </source>
</evidence>
<dbReference type="GO" id="GO:0004821">
    <property type="term" value="F:histidine-tRNA ligase activity"/>
    <property type="evidence" value="ECO:0007669"/>
    <property type="project" value="UniProtKB-EC"/>
</dbReference>
<evidence type="ECO:0000256" key="1">
    <source>
        <dbReference type="ARBA" id="ARBA00008226"/>
    </source>
</evidence>
<dbReference type="NCBIfam" id="TIGR00442">
    <property type="entry name" value="hisS"/>
    <property type="match status" value="1"/>
</dbReference>
<dbReference type="GO" id="GO:0006427">
    <property type="term" value="P:histidyl-tRNA aminoacylation"/>
    <property type="evidence" value="ECO:0007669"/>
    <property type="project" value="InterPro"/>
</dbReference>
<dbReference type="InterPro" id="IPR004516">
    <property type="entry name" value="HisRS/HisZ"/>
</dbReference>
<dbReference type="GO" id="GO:0005737">
    <property type="term" value="C:cytoplasm"/>
    <property type="evidence" value="ECO:0007669"/>
    <property type="project" value="InterPro"/>
</dbReference>
<dbReference type="PROSITE" id="PS50862">
    <property type="entry name" value="AA_TRNA_LIGASE_II"/>
    <property type="match status" value="1"/>
</dbReference>
<dbReference type="CDD" id="cd00859">
    <property type="entry name" value="HisRS_anticodon"/>
    <property type="match status" value="1"/>
</dbReference>
<dbReference type="InterPro" id="IPR015807">
    <property type="entry name" value="His-tRNA-ligase"/>
</dbReference>
<dbReference type="InterPro" id="IPR006195">
    <property type="entry name" value="aa-tRNA-synth_II"/>
</dbReference>
<organism evidence="11">
    <name type="scientific">freshwater metagenome</name>
    <dbReference type="NCBI Taxonomy" id="449393"/>
    <lineage>
        <taxon>unclassified sequences</taxon>
        <taxon>metagenomes</taxon>
        <taxon>ecological metagenomes</taxon>
    </lineage>
</organism>
<keyword evidence="6" id="KW-0648">Protein biosynthesis</keyword>
<dbReference type="PANTHER" id="PTHR43707">
    <property type="entry name" value="HISTIDYL-TRNA SYNTHETASE"/>
    <property type="match status" value="1"/>
</dbReference>
<accession>A0A6J7JEX7</accession>
<comment type="catalytic activity">
    <reaction evidence="9">
        <text>tRNA(His) + L-histidine + ATP = L-histidyl-tRNA(His) + AMP + diphosphate + H(+)</text>
        <dbReference type="Rhea" id="RHEA:17313"/>
        <dbReference type="Rhea" id="RHEA-COMP:9665"/>
        <dbReference type="Rhea" id="RHEA-COMP:9689"/>
        <dbReference type="ChEBI" id="CHEBI:15378"/>
        <dbReference type="ChEBI" id="CHEBI:30616"/>
        <dbReference type="ChEBI" id="CHEBI:33019"/>
        <dbReference type="ChEBI" id="CHEBI:57595"/>
        <dbReference type="ChEBI" id="CHEBI:78442"/>
        <dbReference type="ChEBI" id="CHEBI:78527"/>
        <dbReference type="ChEBI" id="CHEBI:456215"/>
        <dbReference type="EC" id="6.1.1.21"/>
    </reaction>
</comment>
<comment type="similarity">
    <text evidence="1">Belongs to the class-II aminoacyl-tRNA synthetase family.</text>
</comment>
<dbReference type="CDD" id="cd00773">
    <property type="entry name" value="HisRS-like_core"/>
    <property type="match status" value="1"/>
</dbReference>
<keyword evidence="3" id="KW-0436">Ligase</keyword>
<evidence type="ECO:0000256" key="2">
    <source>
        <dbReference type="ARBA" id="ARBA00012815"/>
    </source>
</evidence>
<dbReference type="InterPro" id="IPR041715">
    <property type="entry name" value="HisRS-like_core"/>
</dbReference>
<dbReference type="PIRSF" id="PIRSF001549">
    <property type="entry name" value="His-tRNA_synth"/>
    <property type="match status" value="1"/>
</dbReference>
<dbReference type="InterPro" id="IPR033656">
    <property type="entry name" value="HisRS_anticodon"/>
</dbReference>
<dbReference type="Pfam" id="PF03129">
    <property type="entry name" value="HGTP_anticodon"/>
    <property type="match status" value="1"/>
</dbReference>
<dbReference type="EC" id="6.1.1.21" evidence="2"/>
<dbReference type="AlphaFoldDB" id="A0A6J7JEX7"/>
<dbReference type="InterPro" id="IPR045864">
    <property type="entry name" value="aa-tRNA-synth_II/BPL/LPL"/>
</dbReference>
<dbReference type="SUPFAM" id="SSF52954">
    <property type="entry name" value="Class II aaRS ABD-related"/>
    <property type="match status" value="1"/>
</dbReference>
<dbReference type="SUPFAM" id="SSF55681">
    <property type="entry name" value="Class II aaRS and biotin synthetases"/>
    <property type="match status" value="1"/>
</dbReference>
<name>A0A6J7JEX7_9ZZZZ</name>
<evidence type="ECO:0000256" key="3">
    <source>
        <dbReference type="ARBA" id="ARBA00022598"/>
    </source>
</evidence>
<keyword evidence="4" id="KW-0547">Nucleotide-binding</keyword>
<dbReference type="Gene3D" id="3.30.930.10">
    <property type="entry name" value="Bira Bifunctional Protein, Domain 2"/>
    <property type="match status" value="1"/>
</dbReference>
<dbReference type="EMBL" id="CAFBNL010000002">
    <property type="protein sequence ID" value="CAB4940792.1"/>
    <property type="molecule type" value="Genomic_DNA"/>
</dbReference>